<dbReference type="PROSITE" id="PS50144">
    <property type="entry name" value="MATH"/>
    <property type="match status" value="1"/>
</dbReference>
<evidence type="ECO:0000259" key="2">
    <source>
        <dbReference type="PROSITE" id="PS50097"/>
    </source>
</evidence>
<feature type="domain" description="BTB" evidence="2">
    <location>
        <begin position="365"/>
        <end position="416"/>
    </location>
</feature>
<dbReference type="PANTHER" id="PTHR26379:SF187">
    <property type="entry name" value="OS07G0655300 PROTEIN"/>
    <property type="match status" value="1"/>
</dbReference>
<dbReference type="Pfam" id="PF00651">
    <property type="entry name" value="BTB"/>
    <property type="match status" value="1"/>
</dbReference>
<dbReference type="Gene3D" id="2.60.210.10">
    <property type="entry name" value="Apoptosis, Tumor Necrosis Factor Receptor Associated Protein 2, Chain A"/>
    <property type="match status" value="1"/>
</dbReference>
<dbReference type="PANTHER" id="PTHR26379">
    <property type="entry name" value="BTB/POZ AND MATH DOMAIN-CONTAINING PROTEIN 1"/>
    <property type="match status" value="1"/>
</dbReference>
<dbReference type="PROSITE" id="PS50097">
    <property type="entry name" value="BTB"/>
    <property type="match status" value="1"/>
</dbReference>
<feature type="domain" description="MATH" evidence="3">
    <location>
        <begin position="26"/>
        <end position="147"/>
    </location>
</feature>
<dbReference type="Pfam" id="PF22486">
    <property type="entry name" value="MATH_2"/>
    <property type="match status" value="1"/>
</dbReference>
<dbReference type="InterPro" id="IPR045005">
    <property type="entry name" value="BPM1-6"/>
</dbReference>
<protein>
    <submittedName>
        <fullName evidence="4">Speckle-type POZ protein</fullName>
    </submittedName>
</protein>
<sequence>MKQRAEKNLADSSNKRMRGREFMTSKQSFGSRFRKLRSKEKGYCISSPKFIADQTEWHLRLYPHGYMEADGYISCNLKMVSKQKVKVAFTISIVCADGLEHFSVEKVDQQFPNDPFCGADAFLSRQVIFKHKDFYLPNDTLTVRCAIRKRATETPLIKHYLVRSQITVKRLSVPWDIKDFGSLQLKQILAYPFTFKLEKVPLFEIQFCLVGESLESSQIQINIRKDGLPKPPLVYQTPALIVYDRLKEAHENEEVSVVMSSDISILDRKGIPFFLKNQSHFFGQSKYEDVWSLSEIMKTNDLLTKRNLLLPEDVLSLRFEFVASVGDMESLPAEVRAAYPENRCVNPSSTMRDDFYHLYKEQAFSDITLTTGSMHFKAHRAILSCRSPVFRAMFEHDMMENATGAVNIPDVNSETLGPYQYQDEAMKTIAEAFICKHPKETMDSGVWKELMEKKMVETNCEKGEFPLQVTTSKNRAASEIESESESADGNGYESPCKNIKLI</sequence>
<dbReference type="Proteomes" id="UP001054837">
    <property type="component" value="Unassembled WGS sequence"/>
</dbReference>
<dbReference type="AlphaFoldDB" id="A0AAV4WLK4"/>
<reference evidence="4 5" key="1">
    <citation type="submission" date="2021-06" db="EMBL/GenBank/DDBJ databases">
        <title>Caerostris darwini draft genome.</title>
        <authorList>
            <person name="Kono N."/>
            <person name="Arakawa K."/>
        </authorList>
    </citation>
    <scope>NUCLEOTIDE SEQUENCE [LARGE SCALE GENOMIC DNA]</scope>
</reference>
<feature type="region of interest" description="Disordered" evidence="1">
    <location>
        <begin position="471"/>
        <end position="494"/>
    </location>
</feature>
<dbReference type="InterPro" id="IPR000210">
    <property type="entry name" value="BTB/POZ_dom"/>
</dbReference>
<dbReference type="SMART" id="SM00225">
    <property type="entry name" value="BTB"/>
    <property type="match status" value="1"/>
</dbReference>
<evidence type="ECO:0000256" key="1">
    <source>
        <dbReference type="SAM" id="MobiDB-lite"/>
    </source>
</evidence>
<keyword evidence="5" id="KW-1185">Reference proteome</keyword>
<dbReference type="SUPFAM" id="SSF54695">
    <property type="entry name" value="POZ domain"/>
    <property type="match status" value="1"/>
</dbReference>
<dbReference type="GO" id="GO:0016567">
    <property type="term" value="P:protein ubiquitination"/>
    <property type="evidence" value="ECO:0007669"/>
    <property type="project" value="InterPro"/>
</dbReference>
<gene>
    <name evidence="4" type="primary">spop_132</name>
    <name evidence="4" type="ORF">CDAR_171281</name>
</gene>
<evidence type="ECO:0000313" key="4">
    <source>
        <dbReference type="EMBL" id="GIY83692.1"/>
    </source>
</evidence>
<dbReference type="Gene3D" id="3.30.710.10">
    <property type="entry name" value="Potassium Channel Kv1.1, Chain A"/>
    <property type="match status" value="1"/>
</dbReference>
<proteinExistence type="predicted"/>
<dbReference type="InterPro" id="IPR008974">
    <property type="entry name" value="TRAF-like"/>
</dbReference>
<name>A0AAV4WLK4_9ARAC</name>
<accession>A0AAV4WLK4</accession>
<comment type="caution">
    <text evidence="4">The sequence shown here is derived from an EMBL/GenBank/DDBJ whole genome shotgun (WGS) entry which is preliminary data.</text>
</comment>
<evidence type="ECO:0000313" key="5">
    <source>
        <dbReference type="Proteomes" id="UP001054837"/>
    </source>
</evidence>
<dbReference type="EMBL" id="BPLQ01014850">
    <property type="protein sequence ID" value="GIY83692.1"/>
    <property type="molecule type" value="Genomic_DNA"/>
</dbReference>
<dbReference type="InterPro" id="IPR011333">
    <property type="entry name" value="SKP1/BTB/POZ_sf"/>
</dbReference>
<evidence type="ECO:0000259" key="3">
    <source>
        <dbReference type="PROSITE" id="PS50144"/>
    </source>
</evidence>
<dbReference type="CDD" id="cd00121">
    <property type="entry name" value="MATH"/>
    <property type="match status" value="1"/>
</dbReference>
<dbReference type="SUPFAM" id="SSF49599">
    <property type="entry name" value="TRAF domain-like"/>
    <property type="match status" value="1"/>
</dbReference>
<dbReference type="InterPro" id="IPR002083">
    <property type="entry name" value="MATH/TRAF_dom"/>
</dbReference>
<organism evidence="4 5">
    <name type="scientific">Caerostris darwini</name>
    <dbReference type="NCBI Taxonomy" id="1538125"/>
    <lineage>
        <taxon>Eukaryota</taxon>
        <taxon>Metazoa</taxon>
        <taxon>Ecdysozoa</taxon>
        <taxon>Arthropoda</taxon>
        <taxon>Chelicerata</taxon>
        <taxon>Arachnida</taxon>
        <taxon>Araneae</taxon>
        <taxon>Araneomorphae</taxon>
        <taxon>Entelegynae</taxon>
        <taxon>Araneoidea</taxon>
        <taxon>Araneidae</taxon>
        <taxon>Caerostris</taxon>
    </lineage>
</organism>